<sequence>MWFCWTEPGGTADQSRPTENPAATSPHFTATGQTKKKMEMEQPTAETYNPNHQKNRSPSTSLGVNSRPINILELTDTPKNIEMNSSLSLSNNLIIGTRNSKLALIQADLVEREINNRFTTDQIKTEIKSMSTSGDENLLKPLYLLRGKSVWTKELECNLLNGLIDLIVHSLKDVPTTVPAGCELASVMLQEDPRDALIIRNGLPFTNRISNFTKIGFNIPPNSSNPELKKSPSQTSELEFAIEYKYPITQAVFFALLLSVALLYQLSGINANSIVSPKPTQTLNPGTKLVVVVKKNSTDSTDKTLAFVVGLSVYRESLGRPSLRTVEVGKGEPTWNSHESTYTFEVTYPHQRVHRPVHKTPSNVPTLELSETPRVLATYLQRPGCATGVLLEQTGADFTDNRLQTQDPRRLQWYQEPPGPDPFMLLFELNVYHNLPPTKPVTRPNAILGCAACDRNIQSQPSEKSKPINQPRSQQQTNQYSRTHIKHPQEHRDELITSLSDNLIIGTRNSKLALIQADLVEREINKRFTTDQKKTEIKSMSTSGDENLLKPLCLLGDVPTTSPAGCELASVMLREDPRDALIIRNGLPFSNLSQLPPGSIIGTSSVRRVTQLRRQFPNLAFQDIRGNLQTRFKKLDATDSPYPGIILAVAGLKRIGLATRITSYLEPPDLHHACSSWSTDLIRSIYLCLVPWAPKARLTLLGVVTSVDGLEEVRKEAWVNVCSTKDAIHLGTTLADQLFRDGADKILDQLNSVKKSDLNDEQLKESPLNQPKNVDVPSRIANLESTSSNFIVAAPADAS</sequence>
<dbReference type="Gene3D" id="3.40.190.10">
    <property type="entry name" value="Periplasmic binding protein-like II"/>
    <property type="match status" value="3"/>
</dbReference>
<comment type="cofactor">
    <cofactor evidence="1">
        <name>dipyrromethane</name>
        <dbReference type="ChEBI" id="CHEBI:60342"/>
    </cofactor>
</comment>
<feature type="domain" description="Porphobilinogen deaminase N-terminal" evidence="14">
    <location>
        <begin position="93"/>
        <end position="202"/>
    </location>
</feature>
<dbReference type="GO" id="GO:0004418">
    <property type="term" value="F:hydroxymethylbilane synthase activity"/>
    <property type="evidence" value="ECO:0007669"/>
    <property type="project" value="UniProtKB-EC"/>
</dbReference>
<evidence type="ECO:0000256" key="10">
    <source>
        <dbReference type="ARBA" id="ARBA00030685"/>
    </source>
</evidence>
<dbReference type="InterPro" id="IPR036803">
    <property type="entry name" value="Porphobilinogen_deaminase_C_sf"/>
</dbReference>
<evidence type="ECO:0000313" key="16">
    <source>
        <dbReference type="Proteomes" id="UP000239156"/>
    </source>
</evidence>
<organism evidence="15 16">
    <name type="scientific">Puccinia striiformis</name>
    <dbReference type="NCBI Taxonomy" id="27350"/>
    <lineage>
        <taxon>Eukaryota</taxon>
        <taxon>Fungi</taxon>
        <taxon>Dikarya</taxon>
        <taxon>Basidiomycota</taxon>
        <taxon>Pucciniomycotina</taxon>
        <taxon>Pucciniomycetes</taxon>
        <taxon>Pucciniales</taxon>
        <taxon>Pucciniaceae</taxon>
        <taxon>Puccinia</taxon>
    </lineage>
</organism>
<accession>A0A2S4UNI7</accession>
<dbReference type="FunFam" id="3.40.190.10:FF:000086">
    <property type="entry name" value="Probable porphobilinogen deaminase"/>
    <property type="match status" value="1"/>
</dbReference>
<evidence type="ECO:0000256" key="9">
    <source>
        <dbReference type="ARBA" id="ARBA00023244"/>
    </source>
</evidence>
<protein>
    <recommendedName>
        <fullName evidence="6">Porphobilinogen deaminase</fullName>
        <ecNumber evidence="5">2.5.1.61</ecNumber>
    </recommendedName>
    <alternativeName>
        <fullName evidence="11">Hydroxymethylbilane synthase</fullName>
    </alternativeName>
    <alternativeName>
        <fullName evidence="10">Pre-uroporphyrinogen synthase</fullName>
    </alternativeName>
</protein>
<evidence type="ECO:0000256" key="6">
    <source>
        <dbReference type="ARBA" id="ARBA00016519"/>
    </source>
</evidence>
<comment type="catalytic activity">
    <reaction evidence="12">
        <text>4 porphobilinogen + H2O = hydroxymethylbilane + 4 NH4(+)</text>
        <dbReference type="Rhea" id="RHEA:13185"/>
        <dbReference type="ChEBI" id="CHEBI:15377"/>
        <dbReference type="ChEBI" id="CHEBI:28938"/>
        <dbReference type="ChEBI" id="CHEBI:57845"/>
        <dbReference type="ChEBI" id="CHEBI:58126"/>
        <dbReference type="EC" id="2.5.1.61"/>
    </reaction>
</comment>
<dbReference type="PANTHER" id="PTHR11557">
    <property type="entry name" value="PORPHOBILINOGEN DEAMINASE"/>
    <property type="match status" value="1"/>
</dbReference>
<feature type="compositionally biased region" description="Polar residues" evidence="13">
    <location>
        <begin position="458"/>
        <end position="482"/>
    </location>
</feature>
<proteinExistence type="inferred from homology"/>
<dbReference type="InterPro" id="IPR000860">
    <property type="entry name" value="HemC"/>
</dbReference>
<evidence type="ECO:0000256" key="2">
    <source>
        <dbReference type="ARBA" id="ARBA00002869"/>
    </source>
</evidence>
<comment type="function">
    <text evidence="2">Tetrapolymerization of the monopyrrole PBG into the hydroxymethylbilane pre-uroporphyrinogen in several discrete steps.</text>
</comment>
<gene>
    <name evidence="15" type="ORF">PSTT_14141</name>
</gene>
<dbReference type="Pfam" id="PF01379">
    <property type="entry name" value="Porphobil_deam"/>
    <property type="match status" value="3"/>
</dbReference>
<dbReference type="GO" id="GO:0006783">
    <property type="term" value="P:heme biosynthetic process"/>
    <property type="evidence" value="ECO:0007669"/>
    <property type="project" value="UniProtKB-KW"/>
</dbReference>
<feature type="compositionally biased region" description="Polar residues" evidence="13">
    <location>
        <begin position="44"/>
        <end position="64"/>
    </location>
</feature>
<keyword evidence="8" id="KW-0350">Heme biosynthesis</keyword>
<comment type="similarity">
    <text evidence="4">Belongs to the HMBS family.</text>
</comment>
<dbReference type="VEuPathDB" id="FungiDB:PSHT_10923"/>
<dbReference type="VEuPathDB" id="FungiDB:PSTT_14141"/>
<dbReference type="AlphaFoldDB" id="A0A2S4UNI7"/>
<evidence type="ECO:0000313" key="15">
    <source>
        <dbReference type="EMBL" id="POV98873.1"/>
    </source>
</evidence>
<comment type="pathway">
    <text evidence="3">Porphyrin-containing compound metabolism; protoporphyrin-IX biosynthesis; coproporphyrinogen-III from 5-aminolevulinate: step 2/4.</text>
</comment>
<name>A0A2S4UNI7_9BASI</name>
<dbReference type="FunFam" id="3.40.190.10:FF:000005">
    <property type="entry name" value="Porphobilinogen deaminase"/>
    <property type="match status" value="1"/>
</dbReference>
<keyword evidence="7" id="KW-0808">Transferase</keyword>
<dbReference type="Proteomes" id="UP000239156">
    <property type="component" value="Unassembled WGS sequence"/>
</dbReference>
<evidence type="ECO:0000256" key="11">
    <source>
        <dbReference type="ARBA" id="ARBA00033064"/>
    </source>
</evidence>
<dbReference type="SUPFAM" id="SSF53850">
    <property type="entry name" value="Periplasmic binding protein-like II"/>
    <property type="match status" value="2"/>
</dbReference>
<keyword evidence="16" id="KW-1185">Reference proteome</keyword>
<dbReference type="EMBL" id="PKSL01000214">
    <property type="protein sequence ID" value="POV98873.1"/>
    <property type="molecule type" value="Genomic_DNA"/>
</dbReference>
<feature type="domain" description="Porphobilinogen deaminase N-terminal" evidence="14">
    <location>
        <begin position="556"/>
        <end position="674"/>
    </location>
</feature>
<feature type="non-terminal residue" evidence="15">
    <location>
        <position position="799"/>
    </location>
</feature>
<feature type="region of interest" description="Disordered" evidence="13">
    <location>
        <begin position="458"/>
        <end position="483"/>
    </location>
</feature>
<evidence type="ECO:0000256" key="1">
    <source>
        <dbReference type="ARBA" id="ARBA00001916"/>
    </source>
</evidence>
<reference evidence="15" key="1">
    <citation type="submission" date="2017-12" db="EMBL/GenBank/DDBJ databases">
        <title>Gene loss provides genomic basis for host adaptation in cereal stripe rust fungi.</title>
        <authorList>
            <person name="Xia C."/>
        </authorList>
    </citation>
    <scope>NUCLEOTIDE SEQUENCE [LARGE SCALE GENOMIC DNA]</scope>
    <source>
        <strain evidence="15">93-210</strain>
    </source>
</reference>
<dbReference type="PRINTS" id="PR00151">
    <property type="entry name" value="PORPHBDMNASE"/>
</dbReference>
<evidence type="ECO:0000259" key="14">
    <source>
        <dbReference type="Pfam" id="PF01379"/>
    </source>
</evidence>
<dbReference type="InterPro" id="IPR022417">
    <property type="entry name" value="Porphobilin_deaminase_N"/>
</dbReference>
<feature type="compositionally biased region" description="Polar residues" evidence="13">
    <location>
        <begin position="12"/>
        <end position="33"/>
    </location>
</feature>
<dbReference type="Gene3D" id="3.30.160.40">
    <property type="entry name" value="Porphobilinogen deaminase, C-terminal domain"/>
    <property type="match status" value="1"/>
</dbReference>
<feature type="domain" description="Porphobilinogen deaminase N-terminal" evidence="14">
    <location>
        <begin position="503"/>
        <end position="555"/>
    </location>
</feature>
<dbReference type="VEuPathDB" id="FungiDB:PSHT_10925"/>
<evidence type="ECO:0000256" key="3">
    <source>
        <dbReference type="ARBA" id="ARBA00004735"/>
    </source>
</evidence>
<dbReference type="EC" id="2.5.1.61" evidence="5"/>
<dbReference type="PANTHER" id="PTHR11557:SF0">
    <property type="entry name" value="PORPHOBILINOGEN DEAMINASE"/>
    <property type="match status" value="1"/>
</dbReference>
<dbReference type="GO" id="GO:0005737">
    <property type="term" value="C:cytoplasm"/>
    <property type="evidence" value="ECO:0007669"/>
    <property type="project" value="TreeGrafter"/>
</dbReference>
<evidence type="ECO:0000256" key="4">
    <source>
        <dbReference type="ARBA" id="ARBA00005638"/>
    </source>
</evidence>
<dbReference type="SUPFAM" id="SSF54782">
    <property type="entry name" value="Porphobilinogen deaminase (hydroxymethylbilane synthase), C-terminal domain"/>
    <property type="match status" value="1"/>
</dbReference>
<evidence type="ECO:0000256" key="12">
    <source>
        <dbReference type="ARBA" id="ARBA00048169"/>
    </source>
</evidence>
<evidence type="ECO:0000256" key="5">
    <source>
        <dbReference type="ARBA" id="ARBA00012655"/>
    </source>
</evidence>
<evidence type="ECO:0000256" key="13">
    <source>
        <dbReference type="SAM" id="MobiDB-lite"/>
    </source>
</evidence>
<keyword evidence="9" id="KW-0627">Porphyrin biosynthesis</keyword>
<comment type="caution">
    <text evidence="15">The sequence shown here is derived from an EMBL/GenBank/DDBJ whole genome shotgun (WGS) entry which is preliminary data.</text>
</comment>
<evidence type="ECO:0000256" key="7">
    <source>
        <dbReference type="ARBA" id="ARBA00022679"/>
    </source>
</evidence>
<feature type="region of interest" description="Disordered" evidence="13">
    <location>
        <begin position="1"/>
        <end position="64"/>
    </location>
</feature>
<evidence type="ECO:0000256" key="8">
    <source>
        <dbReference type="ARBA" id="ARBA00023133"/>
    </source>
</evidence>